<dbReference type="HAMAP" id="MF_00418">
    <property type="entry name" value="DapA"/>
    <property type="match status" value="1"/>
</dbReference>
<dbReference type="RefSeq" id="WP_204673125.1">
    <property type="nucleotide sequence ID" value="NZ_JACJKQ010000013.1"/>
</dbReference>
<dbReference type="InterPro" id="IPR002220">
    <property type="entry name" value="DapA-like"/>
</dbReference>
<keyword evidence="8 12" id="KW-0457">Lysine biosynthesis</keyword>
<feature type="active site" description="Proton donor/acceptor" evidence="12">
    <location>
        <position position="140"/>
    </location>
</feature>
<keyword evidence="15" id="KW-1185">Reference proteome</keyword>
<dbReference type="Gene3D" id="3.20.20.70">
    <property type="entry name" value="Aldolase class I"/>
    <property type="match status" value="1"/>
</dbReference>
<evidence type="ECO:0000256" key="11">
    <source>
        <dbReference type="ARBA" id="ARBA00047836"/>
    </source>
</evidence>
<dbReference type="SMART" id="SM01130">
    <property type="entry name" value="DHDPS"/>
    <property type="match status" value="1"/>
</dbReference>
<evidence type="ECO:0000256" key="7">
    <source>
        <dbReference type="ARBA" id="ARBA00022915"/>
    </source>
</evidence>
<evidence type="ECO:0000256" key="4">
    <source>
        <dbReference type="ARBA" id="ARBA00012086"/>
    </source>
</evidence>
<keyword evidence="7 12" id="KW-0220">Diaminopimelate biosynthesis</keyword>
<comment type="caution">
    <text evidence="12">Was originally thought to be a dihydrodipicolinate synthase (DHDPS), catalyzing the condensation of (S)-aspartate-beta-semialdehyde [(S)-ASA] and pyruvate to dihydrodipicolinate (DHDP). However, it was shown in E.coli that the product of the enzymatic reaction is not dihydrodipicolinate but in fact (4S)-4-hydroxy-2,3,4,5-tetrahydro-(2S)-dipicolinic acid (HTPA), and that the consecutive dehydration reaction leading to DHDP is not spontaneous but catalyzed by DapB.</text>
</comment>
<dbReference type="InterPro" id="IPR020624">
    <property type="entry name" value="Schiff_base-form_aldolases_CS"/>
</dbReference>
<evidence type="ECO:0000256" key="8">
    <source>
        <dbReference type="ARBA" id="ARBA00023154"/>
    </source>
</evidence>
<keyword evidence="10 12" id="KW-0704">Schiff base</keyword>
<evidence type="ECO:0000256" key="5">
    <source>
        <dbReference type="ARBA" id="ARBA00022490"/>
    </source>
</evidence>
<dbReference type="CDD" id="cd00950">
    <property type="entry name" value="DHDPS"/>
    <property type="match status" value="1"/>
</dbReference>
<evidence type="ECO:0000256" key="6">
    <source>
        <dbReference type="ARBA" id="ARBA00022605"/>
    </source>
</evidence>
<evidence type="ECO:0000256" key="9">
    <source>
        <dbReference type="ARBA" id="ARBA00023239"/>
    </source>
</evidence>
<feature type="site" description="Part of a proton relay during catalysis" evidence="12">
    <location>
        <position position="51"/>
    </location>
</feature>
<evidence type="ECO:0000256" key="1">
    <source>
        <dbReference type="ARBA" id="ARBA00003294"/>
    </source>
</evidence>
<comment type="caution">
    <text evidence="14">The sequence shown here is derived from an EMBL/GenBank/DDBJ whole genome shotgun (WGS) entry which is preliminary data.</text>
</comment>
<evidence type="ECO:0000256" key="2">
    <source>
        <dbReference type="ARBA" id="ARBA00005120"/>
    </source>
</evidence>
<dbReference type="PANTHER" id="PTHR12128:SF66">
    <property type="entry name" value="4-HYDROXY-2-OXOGLUTARATE ALDOLASE, MITOCHONDRIAL"/>
    <property type="match status" value="1"/>
</dbReference>
<dbReference type="InterPro" id="IPR020625">
    <property type="entry name" value="Schiff_base-form_aldolases_AS"/>
</dbReference>
<keyword evidence="6 12" id="KW-0028">Amino-acid biosynthesis</keyword>
<comment type="function">
    <text evidence="1 12">Catalyzes the condensation of (S)-aspartate-beta-semialdehyde [(S)-ASA] and pyruvate to 4-hydroxy-tetrahydrodipicolinate (HTPA).</text>
</comment>
<feature type="active site" description="Schiff-base intermediate with substrate" evidence="12">
    <location>
        <position position="168"/>
    </location>
</feature>
<protein>
    <recommendedName>
        <fullName evidence="4 12">4-hydroxy-tetrahydrodipicolinate synthase</fullName>
        <shortName evidence="12">HTPA synthase</shortName>
        <ecNumber evidence="4 12">4.3.3.7</ecNumber>
    </recommendedName>
</protein>
<dbReference type="PROSITE" id="PS00665">
    <property type="entry name" value="DHDPS_1"/>
    <property type="match status" value="1"/>
</dbReference>
<gene>
    <name evidence="12 14" type="primary">dapA</name>
    <name evidence="14" type="ORF">QUW28_01625</name>
</gene>
<evidence type="ECO:0000256" key="3">
    <source>
        <dbReference type="ARBA" id="ARBA00007592"/>
    </source>
</evidence>
<evidence type="ECO:0000256" key="12">
    <source>
        <dbReference type="HAMAP-Rule" id="MF_00418"/>
    </source>
</evidence>
<organism evidence="14 15">
    <name type="scientific">Enorma phocaeensis</name>
    <dbReference type="NCBI Taxonomy" id="1871019"/>
    <lineage>
        <taxon>Bacteria</taxon>
        <taxon>Bacillati</taxon>
        <taxon>Actinomycetota</taxon>
        <taxon>Coriobacteriia</taxon>
        <taxon>Coriobacteriales</taxon>
        <taxon>Coriobacteriaceae</taxon>
        <taxon>Enorma</taxon>
    </lineage>
</organism>
<dbReference type="NCBIfam" id="TIGR00674">
    <property type="entry name" value="dapA"/>
    <property type="match status" value="1"/>
</dbReference>
<dbReference type="InterPro" id="IPR013785">
    <property type="entry name" value="Aldolase_TIM"/>
</dbReference>
<feature type="site" description="Part of a proton relay during catalysis" evidence="12">
    <location>
        <position position="114"/>
    </location>
</feature>
<dbReference type="InterPro" id="IPR005263">
    <property type="entry name" value="DapA"/>
</dbReference>
<dbReference type="SUPFAM" id="SSF51569">
    <property type="entry name" value="Aldolase"/>
    <property type="match status" value="1"/>
</dbReference>
<dbReference type="PANTHER" id="PTHR12128">
    <property type="entry name" value="DIHYDRODIPICOLINATE SYNTHASE"/>
    <property type="match status" value="1"/>
</dbReference>
<comment type="similarity">
    <text evidence="3 12 13">Belongs to the DapA family.</text>
</comment>
<reference evidence="14 15" key="2">
    <citation type="submission" date="2023-06" db="EMBL/GenBank/DDBJ databases">
        <authorList>
            <person name="Zeman M."/>
            <person name="Kubasova T."/>
            <person name="Jahodarova E."/>
            <person name="Nykrynova M."/>
            <person name="Rychlik I."/>
        </authorList>
    </citation>
    <scope>NUCLEOTIDE SEQUENCE [LARGE SCALE GENOMIC DNA]</scope>
    <source>
        <strain evidence="14 15">154_Feed</strain>
    </source>
</reference>
<feature type="binding site" evidence="12">
    <location>
        <position position="210"/>
    </location>
    <ligand>
        <name>pyruvate</name>
        <dbReference type="ChEBI" id="CHEBI:15361"/>
    </ligand>
</feature>
<keyword evidence="5 12" id="KW-0963">Cytoplasm</keyword>
<dbReference type="PRINTS" id="PR00146">
    <property type="entry name" value="DHPICSNTHASE"/>
</dbReference>
<comment type="pathway">
    <text evidence="2 12">Amino-acid biosynthesis; L-lysine biosynthesis via DAP pathway; (S)-tetrahydrodipicolinate from L-aspartate: step 3/4.</text>
</comment>
<evidence type="ECO:0000313" key="15">
    <source>
        <dbReference type="Proteomes" id="UP001529421"/>
    </source>
</evidence>
<proteinExistence type="inferred from homology"/>
<dbReference type="Pfam" id="PF00701">
    <property type="entry name" value="DHDPS"/>
    <property type="match status" value="1"/>
</dbReference>
<evidence type="ECO:0000256" key="10">
    <source>
        <dbReference type="ARBA" id="ARBA00023270"/>
    </source>
</evidence>
<comment type="subcellular location">
    <subcellularLocation>
        <location evidence="12">Cytoplasm</location>
    </subcellularLocation>
</comment>
<dbReference type="GO" id="GO:0008840">
    <property type="term" value="F:4-hydroxy-tetrahydrodipicolinate synthase activity"/>
    <property type="evidence" value="ECO:0007669"/>
    <property type="project" value="UniProtKB-EC"/>
</dbReference>
<dbReference type="EMBL" id="JAUDDZ010000001">
    <property type="protein sequence ID" value="MDM8274200.1"/>
    <property type="molecule type" value="Genomic_DNA"/>
</dbReference>
<sequence>MPSSDIRTITGSIVALVTPFAADGTVDFEALGRLIDFQISSGTDGILTLGTTGESSTMTDEEDDAVCAYVVERVAGRVPVIAGSGSNCTETMLRKSLSYQRLGADGLLIITPYYNKANEEGIYRHFATVADAVEIPCILYNIPGRTGCSISVANVGRLAAHPNIMGIKEASGNVSYAADVAGFLGPDFKMFSGNDDMVLPLMSLGASGVISVWADVQPALVHEMCRSYLEGDLERATQIQVAAIPLIRALFCEVNPIPVKEALAQMGLIEANYRMPLCPMSDAARARLVEAMKGAGLIA</sequence>
<dbReference type="PIRSF" id="PIRSF001365">
    <property type="entry name" value="DHDPS"/>
    <property type="match status" value="1"/>
</dbReference>
<feature type="binding site" evidence="12">
    <location>
        <position position="52"/>
    </location>
    <ligand>
        <name>pyruvate</name>
        <dbReference type="ChEBI" id="CHEBI:15361"/>
    </ligand>
</feature>
<name>A0ABT7V6S6_9ACTN</name>
<dbReference type="EC" id="4.3.3.7" evidence="4 12"/>
<comment type="subunit">
    <text evidence="12">Homotetramer; dimer of dimers.</text>
</comment>
<evidence type="ECO:0000256" key="13">
    <source>
        <dbReference type="PIRNR" id="PIRNR001365"/>
    </source>
</evidence>
<comment type="catalytic activity">
    <reaction evidence="11 12">
        <text>L-aspartate 4-semialdehyde + pyruvate = (2S,4S)-4-hydroxy-2,3,4,5-tetrahydrodipicolinate + H2O + H(+)</text>
        <dbReference type="Rhea" id="RHEA:34171"/>
        <dbReference type="ChEBI" id="CHEBI:15361"/>
        <dbReference type="ChEBI" id="CHEBI:15377"/>
        <dbReference type="ChEBI" id="CHEBI:15378"/>
        <dbReference type="ChEBI" id="CHEBI:67139"/>
        <dbReference type="ChEBI" id="CHEBI:537519"/>
        <dbReference type="EC" id="4.3.3.7"/>
    </reaction>
</comment>
<dbReference type="PROSITE" id="PS00666">
    <property type="entry name" value="DHDPS_2"/>
    <property type="match status" value="1"/>
</dbReference>
<dbReference type="Proteomes" id="UP001529421">
    <property type="component" value="Unassembled WGS sequence"/>
</dbReference>
<accession>A0ABT7V6S6</accession>
<evidence type="ECO:0000313" key="14">
    <source>
        <dbReference type="EMBL" id="MDM8274200.1"/>
    </source>
</evidence>
<reference evidence="15" key="1">
    <citation type="submission" date="2023-06" db="EMBL/GenBank/DDBJ databases">
        <title>Identification and characterization of horizontal gene transfer across gut microbiota members of farm animals based on homology search.</title>
        <authorList>
            <person name="Zeman M."/>
            <person name="Kubasova T."/>
            <person name="Jahodarova E."/>
            <person name="Nykrynova M."/>
            <person name="Rychlik I."/>
        </authorList>
    </citation>
    <scope>NUCLEOTIDE SEQUENCE [LARGE SCALE GENOMIC DNA]</scope>
    <source>
        <strain evidence="15">154_Feed</strain>
    </source>
</reference>
<keyword evidence="9 12" id="KW-0456">Lyase</keyword>